<dbReference type="Pfam" id="PF09992">
    <property type="entry name" value="NAGPA"/>
    <property type="match status" value="1"/>
</dbReference>
<dbReference type="InterPro" id="IPR018711">
    <property type="entry name" value="NAGPA"/>
</dbReference>
<keyword evidence="2" id="KW-0378">Hydrolase</keyword>
<keyword evidence="2" id="KW-0326">Glycosidase</keyword>
<accession>A0A4P6JQF2</accession>
<dbReference type="OrthoDB" id="9809781at2"/>
<keyword evidence="3" id="KW-1185">Reference proteome</keyword>
<dbReference type="PANTHER" id="PTHR40446">
    <property type="entry name" value="N-ACETYLGLUCOSAMINE-1-PHOSPHODIESTER ALPHA-N-ACETYLGLUCOSAMINIDASE"/>
    <property type="match status" value="1"/>
</dbReference>
<dbReference type="AlphaFoldDB" id="A0A4P6JQF2"/>
<dbReference type="KEGG" id="kbs:EPA93_16560"/>
<dbReference type="Proteomes" id="UP000290365">
    <property type="component" value="Chromosome"/>
</dbReference>
<dbReference type="EMBL" id="CP035758">
    <property type="protein sequence ID" value="QBD77514.1"/>
    <property type="molecule type" value="Genomic_DNA"/>
</dbReference>
<gene>
    <name evidence="2" type="ORF">EPA93_16560</name>
</gene>
<dbReference type="GO" id="GO:0016798">
    <property type="term" value="F:hydrolase activity, acting on glycosyl bonds"/>
    <property type="evidence" value="ECO:0007669"/>
    <property type="project" value="UniProtKB-KW"/>
</dbReference>
<name>A0A4P6JQF2_KTERU</name>
<reference evidence="2 3" key="1">
    <citation type="submission" date="2019-01" db="EMBL/GenBank/DDBJ databases">
        <title>Ktedonosporobacter rubrisoli SCAWS-G2.</title>
        <authorList>
            <person name="Huang Y."/>
            <person name="Yan B."/>
        </authorList>
    </citation>
    <scope>NUCLEOTIDE SEQUENCE [LARGE SCALE GENOMIC DNA]</scope>
    <source>
        <strain evidence="2 3">SCAWS-G2</strain>
    </source>
</reference>
<evidence type="ECO:0000313" key="2">
    <source>
        <dbReference type="EMBL" id="QBD77514.1"/>
    </source>
</evidence>
<organism evidence="2 3">
    <name type="scientific">Ktedonosporobacter rubrisoli</name>
    <dbReference type="NCBI Taxonomy" id="2509675"/>
    <lineage>
        <taxon>Bacteria</taxon>
        <taxon>Bacillati</taxon>
        <taxon>Chloroflexota</taxon>
        <taxon>Ktedonobacteria</taxon>
        <taxon>Ktedonobacterales</taxon>
        <taxon>Ktedonosporobacteraceae</taxon>
        <taxon>Ktedonosporobacter</taxon>
    </lineage>
</organism>
<evidence type="ECO:0000259" key="1">
    <source>
        <dbReference type="Pfam" id="PF09992"/>
    </source>
</evidence>
<sequence length="808" mass="85772">MRLERQYLATILHPFLCAFARHALLPFLVLLLFFPLTGCAPMLAVPIAPAFAPRSLVETRTSLAHSDSSAPSIPQIVTSGVMVSSHDMTIGNSPQHLSLLDVDLTNPNVRLGVVQAHQRLFSSGETLSSMGQRTNAVAGINGDFFEIYGSGAPLGMLQVQGKIMQSPSSFAVLGITSSGRLTIGPEAFSAKVSTLHGSYTLHSINRYGDVNGDHLVLFTPALGASILLNGASIAILKPVHGSTHVFTVLCIQENRNSLPILSGASALIGSGAAARWLSHLQIGETLNISEHLAPDSNLVKAIGGGPQLIKNGAIYHDPFVPAPSEATQENPLTALGISRDGLHALLVVCNGHQADASLSKGLTYAQMAHYLLTHGAYQAMLFDSGGSSELVARLPGKPGLSVINSPSDGYERPVANGLFIYSTEKVPGPATAVVVNNNQALTLLPGTNIRLSAYALDALHNPASDPLQFSVIPGSLATIERGMLRVKARSGHGLLQARAGHASTTIQLNVVEHLAALRITPSMPDLMSGQRIQFQLTGLADNNAVVPIPGDMGRWHIIPARLGTMQANGLFTASSSVVGTGSLSASVYGLQVSASIAVGDLAGTVSSMTDLDQWGVSDHYLNVYPRNVPIPGPHVVSTGSMVLNSQVKRAPEDAGTMDLWYHFRPDQHVSHLDPYPDDPNRFQIPLRCGQQAPAAVGFWIKAATAQNKYRGGPFDPGVLNLSIGFYEADNTPISFHLGILTSSDWIFIPARLPQGLDYPLRVNYISIVVINPPKSETGHLYLSTLQALYAPRPLHCAQPAFLSGTEST</sequence>
<feature type="domain" description="Phosphodiester glycosidase" evidence="1">
    <location>
        <begin position="270"/>
        <end position="421"/>
    </location>
</feature>
<evidence type="ECO:0000313" key="3">
    <source>
        <dbReference type="Proteomes" id="UP000290365"/>
    </source>
</evidence>
<proteinExistence type="predicted"/>
<dbReference type="PANTHER" id="PTHR40446:SF2">
    <property type="entry name" value="N-ACETYLGLUCOSAMINE-1-PHOSPHODIESTER ALPHA-N-ACETYLGLUCOSAMINIDASE"/>
    <property type="match status" value="1"/>
</dbReference>
<protein>
    <submittedName>
        <fullName evidence="2">Phosphodiester glycosidase family protein</fullName>
    </submittedName>
</protein>